<protein>
    <recommendedName>
        <fullName evidence="4">tripeptidyl-peptidase II</fullName>
        <ecNumber evidence="4">3.4.14.10</ecNumber>
    </recommendedName>
</protein>
<dbReference type="EC" id="3.4.14.10" evidence="4"/>
<evidence type="ECO:0000256" key="11">
    <source>
        <dbReference type="ARBA" id="ARBA00023145"/>
    </source>
</evidence>
<dbReference type="Gene3D" id="3.40.50.200">
    <property type="entry name" value="Peptidase S8/S53 domain"/>
    <property type="match status" value="1"/>
</dbReference>
<evidence type="ECO:0000256" key="2">
    <source>
        <dbReference type="ARBA" id="ARBA00002451"/>
    </source>
</evidence>
<dbReference type="Pfam" id="PF00082">
    <property type="entry name" value="Peptidase_S8"/>
    <property type="match status" value="1"/>
</dbReference>
<dbReference type="GeneID" id="8109947"/>
<dbReference type="PANTHER" id="PTHR14218:SF19">
    <property type="entry name" value="SERINE PROTEASE AORO, PUTATIVE (AFU_ORTHOLOGUE AFUA_6G10250)-RELATED"/>
    <property type="match status" value="1"/>
</dbReference>
<dbReference type="GO" id="GO:0004252">
    <property type="term" value="F:serine-type endopeptidase activity"/>
    <property type="evidence" value="ECO:0007669"/>
    <property type="project" value="UniProtKB-UniRule"/>
</dbReference>
<comment type="catalytic activity">
    <reaction evidence="1">
        <text>Release of an N-terminal tripeptide from a polypeptide.</text>
        <dbReference type="EC" id="3.4.14.10"/>
    </reaction>
</comment>
<dbReference type="PhylomeDB" id="B8MRR3"/>
<feature type="active site" description="Charge relay system" evidence="12">
    <location>
        <position position="295"/>
    </location>
</feature>
<dbReference type="InterPro" id="IPR015366">
    <property type="entry name" value="S53_propep"/>
</dbReference>
<evidence type="ECO:0000256" key="10">
    <source>
        <dbReference type="ARBA" id="ARBA00022837"/>
    </source>
</evidence>
<comment type="subcellular location">
    <subcellularLocation>
        <location evidence="3">Secreted</location>
        <location evidence="3">Extracellular space</location>
    </subcellularLocation>
</comment>
<dbReference type="InterPro" id="IPR050819">
    <property type="entry name" value="Tripeptidyl-peptidase_I"/>
</dbReference>
<accession>B8MRR3</accession>
<keyword evidence="11" id="KW-0865">Zymogen</keyword>
<comment type="cofactor">
    <cofactor evidence="12">
        <name>Ca(2+)</name>
        <dbReference type="ChEBI" id="CHEBI:29108"/>
    </cofactor>
    <text evidence="12">Binds 1 Ca(2+) ion per subunit.</text>
</comment>
<keyword evidence="5 12" id="KW-0645">Protease</keyword>
<keyword evidence="7 13" id="KW-0732">Signal</keyword>
<dbReference type="MEROPS" id="S53.007"/>
<evidence type="ECO:0000256" key="3">
    <source>
        <dbReference type="ARBA" id="ARBA00004239"/>
    </source>
</evidence>
<feature type="signal peptide" evidence="13">
    <location>
        <begin position="1"/>
        <end position="20"/>
    </location>
</feature>
<dbReference type="InterPro" id="IPR000209">
    <property type="entry name" value="Peptidase_S8/S53_dom"/>
</dbReference>
<dbReference type="AlphaFoldDB" id="B8MRR3"/>
<dbReference type="SMART" id="SM00944">
    <property type="entry name" value="Pro-kuma_activ"/>
    <property type="match status" value="1"/>
</dbReference>
<feature type="binding site" evidence="12">
    <location>
        <position position="598"/>
    </location>
    <ligand>
        <name>Ca(2+)</name>
        <dbReference type="ChEBI" id="CHEBI:29108"/>
    </ligand>
</feature>
<dbReference type="CDD" id="cd11377">
    <property type="entry name" value="Pro-peptidase_S53"/>
    <property type="match status" value="1"/>
</dbReference>
<dbReference type="SUPFAM" id="SSF54897">
    <property type="entry name" value="Protease propeptides/inhibitors"/>
    <property type="match status" value="1"/>
</dbReference>
<keyword evidence="9 12" id="KW-0720">Serine protease</keyword>
<dbReference type="GO" id="GO:0006508">
    <property type="term" value="P:proteolysis"/>
    <property type="evidence" value="ECO:0007669"/>
    <property type="project" value="UniProtKB-KW"/>
</dbReference>
<dbReference type="EMBL" id="EQ962659">
    <property type="protein sequence ID" value="EED13220.1"/>
    <property type="molecule type" value="Genomic_DNA"/>
</dbReference>
<feature type="binding site" evidence="12">
    <location>
        <position position="617"/>
    </location>
    <ligand>
        <name>Ca(2+)</name>
        <dbReference type="ChEBI" id="CHEBI:29108"/>
    </ligand>
</feature>
<dbReference type="Pfam" id="PF09286">
    <property type="entry name" value="Pro-kuma_activ"/>
    <property type="match status" value="1"/>
</dbReference>
<feature type="binding site" evidence="12">
    <location>
        <position position="599"/>
    </location>
    <ligand>
        <name>Ca(2+)</name>
        <dbReference type="ChEBI" id="CHEBI:29108"/>
    </ligand>
</feature>
<evidence type="ECO:0000259" key="14">
    <source>
        <dbReference type="PROSITE" id="PS51695"/>
    </source>
</evidence>
<evidence type="ECO:0000256" key="8">
    <source>
        <dbReference type="ARBA" id="ARBA00022801"/>
    </source>
</evidence>
<keyword evidence="8 12" id="KW-0378">Hydrolase</keyword>
<dbReference type="PANTHER" id="PTHR14218">
    <property type="entry name" value="PROTEASE S8 TRIPEPTIDYL PEPTIDASE I CLN2"/>
    <property type="match status" value="1"/>
</dbReference>
<feature type="active site" description="Charge relay system" evidence="12">
    <location>
        <position position="291"/>
    </location>
</feature>
<keyword evidence="16" id="KW-1185">Reference proteome</keyword>
<evidence type="ECO:0000256" key="6">
    <source>
        <dbReference type="ARBA" id="ARBA00022723"/>
    </source>
</evidence>
<comment type="function">
    <text evidence="2">Secreted tripeptidyl-peptidase which degrades proteins at acidic pHs and is involved in virulence.</text>
</comment>
<dbReference type="STRING" id="441959.B8MRR3"/>
<keyword evidence="6 12" id="KW-0479">Metal-binding</keyword>
<feature type="binding site" evidence="12">
    <location>
        <position position="619"/>
    </location>
    <ligand>
        <name>Ca(2+)</name>
        <dbReference type="ChEBI" id="CHEBI:29108"/>
    </ligand>
</feature>
<keyword evidence="10 12" id="KW-0106">Calcium</keyword>
<evidence type="ECO:0000313" key="15">
    <source>
        <dbReference type="EMBL" id="EED13220.1"/>
    </source>
</evidence>
<proteinExistence type="predicted"/>
<sequence length="639" mass="68949">MTRIISLTTIVAALAATAAARPAPSTHTVHEKRYGHHARWTNPLRIRSESDIHVRVGLKQNNLHRGHEFLMDVSHPDSANYGKFWTEEEVTQMFAPSDESVNIVKNWLTESGIHDVRITHTDNKGWLAFVATGEELENLLHADFYEYKDSETGHTAVSTDRYHVPKHVKEHIDYITPGIRFPFLQKRNALRDPLRIPTPPHIKAALSTSDSNCAKAITPDCIAQLYQIPPVTVSPSPDNSLGIFEEGDQYNQTDLDSYWAAYPSYGIPNGTHPILNSIDGGEGPGKNVQGESNLDFSLAFPIVYPQNITLFQTDDQYWAFSSQGLFNTFLDAIDGSYCTSCYAGECGNADIDPVYPDTHSGGYKGQLMCGTYKPTNVISISYGAAEDYIPQSYYERQCNEFMKLGLRGVSVLFASGDSGVASRSGCLGNSSTIFNPDWPASCPYVTAVGATKIPVNGSVSGGEVVANDPAGHPFFSAFASGGGFSNLFPIPDYQADAVASYFANHNPPYPSYSGSILGENGGLYNRSGRGYPDVSAVGDTIPIWIGGESVIEGGTSASAPIVASIITRIIDERIAAGKPGPVGFLNPVFYKNPDAFNDITQGSNAGCNTAGFSAAPGWDPASGLGTPNYPKLRDVLLAL</sequence>
<dbReference type="RefSeq" id="XP_002487331.1">
    <property type="nucleotide sequence ID" value="XM_002487286.1"/>
</dbReference>
<dbReference type="GO" id="GO:0046872">
    <property type="term" value="F:metal ion binding"/>
    <property type="evidence" value="ECO:0007669"/>
    <property type="project" value="UniProtKB-UniRule"/>
</dbReference>
<dbReference type="OMA" id="FPNSCPY"/>
<dbReference type="InterPro" id="IPR036852">
    <property type="entry name" value="Peptidase_S8/S53_dom_sf"/>
</dbReference>
<dbReference type="GO" id="GO:0008240">
    <property type="term" value="F:tripeptidyl-peptidase activity"/>
    <property type="evidence" value="ECO:0007669"/>
    <property type="project" value="UniProtKB-EC"/>
</dbReference>
<feature type="chain" id="PRO_5002875338" description="tripeptidyl-peptidase II" evidence="13">
    <location>
        <begin position="21"/>
        <end position="639"/>
    </location>
</feature>
<dbReference type="OrthoDB" id="409122at2759"/>
<dbReference type="eggNOG" id="ENOG502QZ4I">
    <property type="taxonomic scope" value="Eukaryota"/>
</dbReference>
<feature type="domain" description="Peptidase S53" evidence="14">
    <location>
        <begin position="216"/>
        <end position="639"/>
    </location>
</feature>
<dbReference type="CDD" id="cd04056">
    <property type="entry name" value="Peptidases_S53"/>
    <property type="match status" value="1"/>
</dbReference>
<evidence type="ECO:0000313" key="16">
    <source>
        <dbReference type="Proteomes" id="UP000001745"/>
    </source>
</evidence>
<evidence type="ECO:0000256" key="4">
    <source>
        <dbReference type="ARBA" id="ARBA00012462"/>
    </source>
</evidence>
<dbReference type="SUPFAM" id="SSF52743">
    <property type="entry name" value="Subtilisin-like"/>
    <property type="match status" value="1"/>
</dbReference>
<evidence type="ECO:0000256" key="7">
    <source>
        <dbReference type="ARBA" id="ARBA00022729"/>
    </source>
</evidence>
<feature type="active site" description="Charge relay system" evidence="12">
    <location>
        <position position="556"/>
    </location>
</feature>
<dbReference type="InterPro" id="IPR030400">
    <property type="entry name" value="Sedolisin_dom"/>
</dbReference>
<evidence type="ECO:0000256" key="5">
    <source>
        <dbReference type="ARBA" id="ARBA00022670"/>
    </source>
</evidence>
<evidence type="ECO:0000256" key="13">
    <source>
        <dbReference type="SAM" id="SignalP"/>
    </source>
</evidence>
<dbReference type="Proteomes" id="UP000001745">
    <property type="component" value="Unassembled WGS sequence"/>
</dbReference>
<evidence type="ECO:0000256" key="9">
    <source>
        <dbReference type="ARBA" id="ARBA00022825"/>
    </source>
</evidence>
<evidence type="ECO:0000256" key="12">
    <source>
        <dbReference type="PROSITE-ProRule" id="PRU01032"/>
    </source>
</evidence>
<name>B8MRR3_TALSN</name>
<dbReference type="HOGENOM" id="CLU_013783_4_0_1"/>
<dbReference type="VEuPathDB" id="FungiDB:TSTA_057160"/>
<dbReference type="InParanoid" id="B8MRR3"/>
<reference evidence="16" key="1">
    <citation type="journal article" date="2015" name="Genome Announc.">
        <title>Genome sequence of the AIDS-associated pathogen Penicillium marneffei (ATCC18224) and its near taxonomic relative Talaromyces stipitatus (ATCC10500).</title>
        <authorList>
            <person name="Nierman W.C."/>
            <person name="Fedorova-Abrams N.D."/>
            <person name="Andrianopoulos A."/>
        </authorList>
    </citation>
    <scope>NUCLEOTIDE SEQUENCE [LARGE SCALE GENOMIC DNA]</scope>
    <source>
        <strain evidence="16">ATCC 10500 / CBS 375.48 / QM 6759 / NRRL 1006</strain>
    </source>
</reference>
<dbReference type="PROSITE" id="PS51695">
    <property type="entry name" value="SEDOLISIN"/>
    <property type="match status" value="1"/>
</dbReference>
<evidence type="ECO:0000256" key="1">
    <source>
        <dbReference type="ARBA" id="ARBA00001910"/>
    </source>
</evidence>
<dbReference type="GO" id="GO:0005576">
    <property type="term" value="C:extracellular region"/>
    <property type="evidence" value="ECO:0007669"/>
    <property type="project" value="UniProtKB-SubCell"/>
</dbReference>
<organism evidence="15 16">
    <name type="scientific">Talaromyces stipitatus (strain ATCC 10500 / CBS 375.48 / QM 6759 / NRRL 1006)</name>
    <name type="common">Penicillium stipitatum</name>
    <dbReference type="NCBI Taxonomy" id="441959"/>
    <lineage>
        <taxon>Eukaryota</taxon>
        <taxon>Fungi</taxon>
        <taxon>Dikarya</taxon>
        <taxon>Ascomycota</taxon>
        <taxon>Pezizomycotina</taxon>
        <taxon>Eurotiomycetes</taxon>
        <taxon>Eurotiomycetidae</taxon>
        <taxon>Eurotiales</taxon>
        <taxon>Trichocomaceae</taxon>
        <taxon>Talaromyces</taxon>
        <taxon>Talaromyces sect. Talaromyces</taxon>
    </lineage>
</organism>
<gene>
    <name evidence="15" type="ORF">TSTA_057160</name>
</gene>